<gene>
    <name evidence="1" type="ORF">H8E23_00925</name>
</gene>
<accession>A0A8J6TL35</accession>
<sequence length="74" mass="8486">MSENIQKYRFLMERMPDPSRKRMVIAPKDITALKEVARGLGDRWRGGLVIYSGDAIKPLADPEIWAVPSRRLFA</sequence>
<comment type="caution">
    <text evidence="1">The sequence shown here is derived from an EMBL/GenBank/DDBJ whole genome shotgun (WGS) entry which is preliminary data.</text>
</comment>
<dbReference type="AlphaFoldDB" id="A0A8J6TL35"/>
<name>A0A8J6TL35_9BACT</name>
<proteinExistence type="predicted"/>
<dbReference type="Proteomes" id="UP000603434">
    <property type="component" value="Unassembled WGS sequence"/>
</dbReference>
<dbReference type="EMBL" id="JACNJH010000046">
    <property type="protein sequence ID" value="MBC8359946.1"/>
    <property type="molecule type" value="Genomic_DNA"/>
</dbReference>
<organism evidence="1 2">
    <name type="scientific">Candidatus Desulfatibia profunda</name>
    <dbReference type="NCBI Taxonomy" id="2841695"/>
    <lineage>
        <taxon>Bacteria</taxon>
        <taxon>Pseudomonadati</taxon>
        <taxon>Thermodesulfobacteriota</taxon>
        <taxon>Desulfobacteria</taxon>
        <taxon>Desulfobacterales</taxon>
        <taxon>Desulfobacterales incertae sedis</taxon>
        <taxon>Candidatus Desulfatibia</taxon>
    </lineage>
</organism>
<evidence type="ECO:0000313" key="2">
    <source>
        <dbReference type="Proteomes" id="UP000603434"/>
    </source>
</evidence>
<reference evidence="1 2" key="1">
    <citation type="submission" date="2020-08" db="EMBL/GenBank/DDBJ databases">
        <title>Bridging the membrane lipid divide: bacteria of the FCB group superphylum have the potential to synthesize archaeal ether lipids.</title>
        <authorList>
            <person name="Villanueva L."/>
            <person name="Von Meijenfeldt F.A.B."/>
            <person name="Westbye A.B."/>
            <person name="Yadav S."/>
            <person name="Hopmans E.C."/>
            <person name="Dutilh B.E."/>
            <person name="Sinninghe Damste J.S."/>
        </authorList>
    </citation>
    <scope>NUCLEOTIDE SEQUENCE [LARGE SCALE GENOMIC DNA]</scope>
    <source>
        <strain evidence="1">NIOZ-UU30</strain>
    </source>
</reference>
<evidence type="ECO:0000313" key="1">
    <source>
        <dbReference type="EMBL" id="MBC8359946.1"/>
    </source>
</evidence>
<protein>
    <submittedName>
        <fullName evidence="1">Uncharacterized protein</fullName>
    </submittedName>
</protein>